<dbReference type="EMBL" id="JBHRXK010000001">
    <property type="protein sequence ID" value="MFC3549435.1"/>
    <property type="molecule type" value="Genomic_DNA"/>
</dbReference>
<sequence length="95" mass="10354">MLRTIELAALPSTLQLCLQSADRCGGLIQTSPYCAYVPRHFHPREVGAAHTPADINALIDLRLLACIAVHNSIVRITDDGIELLNTGYTRSEVTP</sequence>
<dbReference type="RefSeq" id="WP_386756667.1">
    <property type="nucleotide sequence ID" value="NZ_JBHRXK010000001.1"/>
</dbReference>
<evidence type="ECO:0000313" key="1">
    <source>
        <dbReference type="EMBL" id="MFC3549435.1"/>
    </source>
</evidence>
<gene>
    <name evidence="1" type="ORF">ACFOLC_00225</name>
</gene>
<proteinExistence type="predicted"/>
<comment type="caution">
    <text evidence="1">The sequence shown here is derived from an EMBL/GenBank/DDBJ whole genome shotgun (WGS) entry which is preliminary data.</text>
</comment>
<accession>A0ABV7RIV6</accession>
<name>A0ABV7RIV6_9GAMM</name>
<dbReference type="Proteomes" id="UP001595740">
    <property type="component" value="Unassembled WGS sequence"/>
</dbReference>
<protein>
    <submittedName>
        <fullName evidence="1">Uncharacterized protein</fullName>
    </submittedName>
</protein>
<reference evidence="2" key="1">
    <citation type="journal article" date="2019" name="Int. J. Syst. Evol. Microbiol.">
        <title>The Global Catalogue of Microorganisms (GCM) 10K type strain sequencing project: providing services to taxonomists for standard genome sequencing and annotation.</title>
        <authorList>
            <consortium name="The Broad Institute Genomics Platform"/>
            <consortium name="The Broad Institute Genome Sequencing Center for Infectious Disease"/>
            <person name="Wu L."/>
            <person name="Ma J."/>
        </authorList>
    </citation>
    <scope>NUCLEOTIDE SEQUENCE [LARGE SCALE GENOMIC DNA]</scope>
    <source>
        <strain evidence="2">KCTC 42875</strain>
    </source>
</reference>
<evidence type="ECO:0000313" key="2">
    <source>
        <dbReference type="Proteomes" id="UP001595740"/>
    </source>
</evidence>
<keyword evidence="2" id="KW-1185">Reference proteome</keyword>
<organism evidence="1 2">
    <name type="scientific">Lysobacter cavernae</name>
    <dbReference type="NCBI Taxonomy" id="1685901"/>
    <lineage>
        <taxon>Bacteria</taxon>
        <taxon>Pseudomonadati</taxon>
        <taxon>Pseudomonadota</taxon>
        <taxon>Gammaproteobacteria</taxon>
        <taxon>Lysobacterales</taxon>
        <taxon>Lysobacteraceae</taxon>
        <taxon>Lysobacter</taxon>
    </lineage>
</organism>